<sequence length="119" mass="13581">MSNRQIYPRQTPKLLLRNDFPIHSSNQGENFLLSNPFKFMLLSLSFAHFSVQISSCEGFNSVALFVFSCPLLDSRLHTLVQGSRNPPWLPSLLYSCSCMVRGLHPLNQQPLYPGVLRDR</sequence>
<organism evidence="1 2">
    <name type="scientific">Aquilegia coerulea</name>
    <name type="common">Rocky mountain columbine</name>
    <dbReference type="NCBI Taxonomy" id="218851"/>
    <lineage>
        <taxon>Eukaryota</taxon>
        <taxon>Viridiplantae</taxon>
        <taxon>Streptophyta</taxon>
        <taxon>Embryophyta</taxon>
        <taxon>Tracheophyta</taxon>
        <taxon>Spermatophyta</taxon>
        <taxon>Magnoliopsida</taxon>
        <taxon>Ranunculales</taxon>
        <taxon>Ranunculaceae</taxon>
        <taxon>Thalictroideae</taxon>
        <taxon>Aquilegia</taxon>
    </lineage>
</organism>
<dbReference type="EMBL" id="KZ305074">
    <property type="protein sequence ID" value="PIA30016.1"/>
    <property type="molecule type" value="Genomic_DNA"/>
</dbReference>
<protein>
    <submittedName>
        <fullName evidence="1">Uncharacterized protein</fullName>
    </submittedName>
</protein>
<evidence type="ECO:0000313" key="2">
    <source>
        <dbReference type="Proteomes" id="UP000230069"/>
    </source>
</evidence>
<accession>A0A2G5CFF5</accession>
<gene>
    <name evidence="1" type="ORF">AQUCO_05700014v1</name>
</gene>
<keyword evidence="2" id="KW-1185">Reference proteome</keyword>
<reference evidence="1 2" key="1">
    <citation type="submission" date="2017-09" db="EMBL/GenBank/DDBJ databases">
        <title>WGS assembly of Aquilegia coerulea Goldsmith.</title>
        <authorList>
            <person name="Hodges S."/>
            <person name="Kramer E."/>
            <person name="Nordborg M."/>
            <person name="Tomkins J."/>
            <person name="Borevitz J."/>
            <person name="Derieg N."/>
            <person name="Yan J."/>
            <person name="Mihaltcheva S."/>
            <person name="Hayes R.D."/>
            <person name="Rokhsar D."/>
        </authorList>
    </citation>
    <scope>NUCLEOTIDE SEQUENCE [LARGE SCALE GENOMIC DNA]</scope>
    <source>
        <strain evidence="2">cv. Goldsmith</strain>
    </source>
</reference>
<dbReference type="InParanoid" id="A0A2G5CFF5"/>
<evidence type="ECO:0000313" key="1">
    <source>
        <dbReference type="EMBL" id="PIA30016.1"/>
    </source>
</evidence>
<dbReference type="AlphaFoldDB" id="A0A2G5CFF5"/>
<name>A0A2G5CFF5_AQUCA</name>
<dbReference type="Proteomes" id="UP000230069">
    <property type="component" value="Unassembled WGS sequence"/>
</dbReference>
<proteinExistence type="predicted"/>